<reference evidence="3 4" key="1">
    <citation type="journal article" date="2023" name="Sci. Data">
        <title>Genome assembly of the Korean intertidal mud-creeper Batillaria attramentaria.</title>
        <authorList>
            <person name="Patra A.K."/>
            <person name="Ho P.T."/>
            <person name="Jun S."/>
            <person name="Lee S.J."/>
            <person name="Kim Y."/>
            <person name="Won Y.J."/>
        </authorList>
    </citation>
    <scope>NUCLEOTIDE SEQUENCE [LARGE SCALE GENOMIC DNA]</scope>
    <source>
        <strain evidence="3">Wonlab-2016</strain>
    </source>
</reference>
<comment type="caution">
    <text evidence="3">The sequence shown here is derived from an EMBL/GenBank/DDBJ whole genome shotgun (WGS) entry which is preliminary data.</text>
</comment>
<dbReference type="CDD" id="cd00037">
    <property type="entry name" value="CLECT"/>
    <property type="match status" value="2"/>
</dbReference>
<protein>
    <recommendedName>
        <fullName evidence="2">C-type lectin domain-containing protein</fullName>
    </recommendedName>
</protein>
<dbReference type="Proteomes" id="UP001519460">
    <property type="component" value="Unassembled WGS sequence"/>
</dbReference>
<dbReference type="InterPro" id="IPR050111">
    <property type="entry name" value="C-type_lectin/snaclec_domain"/>
</dbReference>
<evidence type="ECO:0000313" key="4">
    <source>
        <dbReference type="Proteomes" id="UP001519460"/>
    </source>
</evidence>
<name>A0ABD0LGD1_9CAEN</name>
<evidence type="ECO:0000256" key="1">
    <source>
        <dbReference type="ARBA" id="ARBA00023157"/>
    </source>
</evidence>
<gene>
    <name evidence="3" type="ORF">BaRGS_00010384</name>
</gene>
<feature type="non-terminal residue" evidence="3">
    <location>
        <position position="538"/>
    </location>
</feature>
<dbReference type="Gene3D" id="3.10.100.10">
    <property type="entry name" value="Mannose-Binding Protein A, subunit A"/>
    <property type="match status" value="3"/>
</dbReference>
<keyword evidence="4" id="KW-1185">Reference proteome</keyword>
<dbReference type="EMBL" id="JACVVK020000051">
    <property type="protein sequence ID" value="KAK7498430.1"/>
    <property type="molecule type" value="Genomic_DNA"/>
</dbReference>
<dbReference type="InterPro" id="IPR016186">
    <property type="entry name" value="C-type_lectin-like/link_sf"/>
</dbReference>
<feature type="domain" description="C-type lectin" evidence="2">
    <location>
        <begin position="308"/>
        <end position="427"/>
    </location>
</feature>
<dbReference type="PROSITE" id="PS50041">
    <property type="entry name" value="C_TYPE_LECTIN_2"/>
    <property type="match status" value="3"/>
</dbReference>
<dbReference type="InterPro" id="IPR016187">
    <property type="entry name" value="CTDL_fold"/>
</dbReference>
<dbReference type="AlphaFoldDB" id="A0ABD0LGD1"/>
<evidence type="ECO:0000313" key="3">
    <source>
        <dbReference type="EMBL" id="KAK7498430.1"/>
    </source>
</evidence>
<accession>A0ABD0LGD1</accession>
<dbReference type="SUPFAM" id="SSF56436">
    <property type="entry name" value="C-type lectin-like"/>
    <property type="match status" value="4"/>
</dbReference>
<dbReference type="InterPro" id="IPR001304">
    <property type="entry name" value="C-type_lectin-like"/>
</dbReference>
<dbReference type="Pfam" id="PF00059">
    <property type="entry name" value="Lectin_C"/>
    <property type="match status" value="3"/>
</dbReference>
<feature type="non-terminal residue" evidence="3">
    <location>
        <position position="1"/>
    </location>
</feature>
<feature type="domain" description="C-type lectin" evidence="2">
    <location>
        <begin position="422"/>
        <end position="532"/>
    </location>
</feature>
<sequence>RDVEPGAGEQVPEWSGLVDMALHVLPVCQHHSHHVGPGENRVQSQGRTSAAYRDWRRIRECVMATNFVTQALKQYPSDAYWTALNDLPLNEPSNTPRGTGVFLWGNDEIPSDVVVSTQGELSVEDCNNRHGYICQIAAASDSTCPAKWYYGPDNQMCYYVSNVTMWQSTVTWDQAKTTCEGMAPFSGDTRKAKMLAITSKDLQTYITSNLGYFAGGPIRQVFWTGLNDKSNENTFVWQGNENTPFDQTIIKWRTEPNNLGGHENCGALLPGGEWSDRNCDDQLNYACRLVPPGDTQEWNMGCGQWTRAGRKCIFVYSKPQLTWADARAFCKRQGGDLLKFDNMDDKNWIAMQAYTNPMMTLPAYWIGLNDQKTENTFLWADGSWADGDLLDWDVEPNNYVPGMGNQYKTQNCALMGIDGMFSDRNCQLVHAGTICEEATSGECTWLLQQMNNIASQAPSAPYYYWSDLHDQNLEGDWHWRQAADDDPDMTQKLVTWLSEPNNFKGNEDCVQVDTSGHLNDVNCAHKSGFICQKSLGSS</sequence>
<dbReference type="PANTHER" id="PTHR22803">
    <property type="entry name" value="MANNOSE, PHOSPHOLIPASE, LECTIN RECEPTOR RELATED"/>
    <property type="match status" value="1"/>
</dbReference>
<dbReference type="SMART" id="SM00034">
    <property type="entry name" value="CLECT"/>
    <property type="match status" value="2"/>
</dbReference>
<organism evidence="3 4">
    <name type="scientific">Batillaria attramentaria</name>
    <dbReference type="NCBI Taxonomy" id="370345"/>
    <lineage>
        <taxon>Eukaryota</taxon>
        <taxon>Metazoa</taxon>
        <taxon>Spiralia</taxon>
        <taxon>Lophotrochozoa</taxon>
        <taxon>Mollusca</taxon>
        <taxon>Gastropoda</taxon>
        <taxon>Caenogastropoda</taxon>
        <taxon>Sorbeoconcha</taxon>
        <taxon>Cerithioidea</taxon>
        <taxon>Batillariidae</taxon>
        <taxon>Batillaria</taxon>
    </lineage>
</organism>
<proteinExistence type="predicted"/>
<feature type="domain" description="C-type lectin" evidence="2">
    <location>
        <begin position="153"/>
        <end position="288"/>
    </location>
</feature>
<dbReference type="InterPro" id="IPR018378">
    <property type="entry name" value="C-type_lectin_CS"/>
</dbReference>
<evidence type="ECO:0000259" key="2">
    <source>
        <dbReference type="PROSITE" id="PS50041"/>
    </source>
</evidence>
<dbReference type="PROSITE" id="PS00615">
    <property type="entry name" value="C_TYPE_LECTIN_1"/>
    <property type="match status" value="2"/>
</dbReference>
<keyword evidence="1" id="KW-1015">Disulfide bond</keyword>